<name>A0A4E0QJU0_9GAMM</name>
<evidence type="ECO:0000313" key="1">
    <source>
        <dbReference type="EMBL" id="TGN99788.1"/>
    </source>
</evidence>
<reference evidence="1 2" key="1">
    <citation type="journal article" date="2016" name="Front. Microbiol.">
        <title>Single-Cell (Meta-)Genomics of a Dimorphic Candidatus Thiomargarita nelsonii Reveals Genomic Plasticity.</title>
        <authorList>
            <person name="Flood B.E."/>
            <person name="Fliss P."/>
            <person name="Jones D.S."/>
            <person name="Dick G.J."/>
            <person name="Jain S."/>
            <person name="Kaster A.K."/>
            <person name="Winkel M."/>
            <person name="Mussmann M."/>
            <person name="Bailey J."/>
        </authorList>
    </citation>
    <scope>NUCLEOTIDE SEQUENCE [LARGE SCALE GENOMIC DNA]</scope>
    <source>
        <strain evidence="1">Hydrate Ridge</strain>
    </source>
</reference>
<dbReference type="AlphaFoldDB" id="A0A4E0QJU0"/>
<gene>
    <name evidence="1" type="ORF">PN36_33495</name>
</gene>
<dbReference type="EMBL" id="JSZA02000352">
    <property type="protein sequence ID" value="TGN99788.1"/>
    <property type="molecule type" value="Genomic_DNA"/>
</dbReference>
<dbReference type="Proteomes" id="UP000030428">
    <property type="component" value="Unassembled WGS sequence"/>
</dbReference>
<evidence type="ECO:0000313" key="2">
    <source>
        <dbReference type="Proteomes" id="UP000030428"/>
    </source>
</evidence>
<proteinExistence type="predicted"/>
<comment type="caution">
    <text evidence="1">The sequence shown here is derived from an EMBL/GenBank/DDBJ whole genome shotgun (WGS) entry which is preliminary data.</text>
</comment>
<organism evidence="1 2">
    <name type="scientific">Candidatus Thiomargarita nelsonii</name>
    <dbReference type="NCBI Taxonomy" id="1003181"/>
    <lineage>
        <taxon>Bacteria</taxon>
        <taxon>Pseudomonadati</taxon>
        <taxon>Pseudomonadota</taxon>
        <taxon>Gammaproteobacteria</taxon>
        <taxon>Thiotrichales</taxon>
        <taxon>Thiotrichaceae</taxon>
        <taxon>Thiomargarita</taxon>
    </lineage>
</organism>
<sequence length="94" mass="10791">MVDAMNTHNPALITLKEMGYELGIYPPEFDEEVEVPQTEVGHWWAKKHLHEFVAGDPLSLLGIISIWEHRGDNWINENDVDISDQLLSETYGDE</sequence>
<keyword evidence="2" id="KW-1185">Reference proteome</keyword>
<accession>A0A4E0QJU0</accession>
<protein>
    <submittedName>
        <fullName evidence="1">Uncharacterized protein</fullName>
    </submittedName>
</protein>